<feature type="domain" description="AB hydrolase-1" evidence="1">
    <location>
        <begin position="67"/>
        <end position="193"/>
    </location>
</feature>
<dbReference type="Gene3D" id="3.40.50.1820">
    <property type="entry name" value="alpha/beta hydrolase"/>
    <property type="match status" value="1"/>
</dbReference>
<evidence type="ECO:0000313" key="3">
    <source>
        <dbReference type="Proteomes" id="UP000678228"/>
    </source>
</evidence>
<protein>
    <submittedName>
        <fullName evidence="2">Prolyl oligopeptidase family serine peptidase</fullName>
    </submittedName>
</protein>
<organism evidence="2 3">
    <name type="scientific">Halalkalibacter suaedae</name>
    <dbReference type="NCBI Taxonomy" id="2822140"/>
    <lineage>
        <taxon>Bacteria</taxon>
        <taxon>Bacillati</taxon>
        <taxon>Bacillota</taxon>
        <taxon>Bacilli</taxon>
        <taxon>Bacillales</taxon>
        <taxon>Bacillaceae</taxon>
        <taxon>Halalkalibacter</taxon>
    </lineage>
</organism>
<reference evidence="2" key="1">
    <citation type="submission" date="2021-03" db="EMBL/GenBank/DDBJ databases">
        <title>Bacillus suaedae sp. nov., isolated from Suaeda aralocaspica.</title>
        <authorList>
            <person name="Lei R.F.R."/>
        </authorList>
    </citation>
    <scope>NUCLEOTIDE SEQUENCE</scope>
    <source>
        <strain evidence="2">YZJH907-2</strain>
    </source>
</reference>
<name>A0A940WSH0_9BACI</name>
<dbReference type="EMBL" id="JAGKSQ010000002">
    <property type="protein sequence ID" value="MBP3950948.1"/>
    <property type="molecule type" value="Genomic_DNA"/>
</dbReference>
<proteinExistence type="predicted"/>
<sequence length="301" mass="34441">MDIHSRRKKLFELLGDVPDRTRDIQARKINDQLIDSYVLEELVLDLNGLEQVPAYFVKPANCEKELPTVIFNHSHGGQFHIGKTELVKSSDYLQSVSYAKQLTDLGYGVICIDAWGFGDRRGKSESELFKEMLWNGQVMWGMMVYDSMRVVDYLHTREDVDSTRLATVGMSMGGLMAWWLAALDERVGVCIDICAQVDADSLIRARGLDFHGLYSYVPKLLNYFQTADIQQCITPRPHLSLVGNHDRLTPVEGFLRIDEQLSKYYQEIGHSEKWKMLRFGCGHIETAEMRAEVCSFLQAYV</sequence>
<dbReference type="AlphaFoldDB" id="A0A940WSH0"/>
<keyword evidence="3" id="KW-1185">Reference proteome</keyword>
<dbReference type="SUPFAM" id="SSF53474">
    <property type="entry name" value="alpha/beta-Hydrolases"/>
    <property type="match status" value="1"/>
</dbReference>
<comment type="caution">
    <text evidence="2">The sequence shown here is derived from an EMBL/GenBank/DDBJ whole genome shotgun (WGS) entry which is preliminary data.</text>
</comment>
<evidence type="ECO:0000313" key="2">
    <source>
        <dbReference type="EMBL" id="MBP3950948.1"/>
    </source>
</evidence>
<dbReference type="PANTHER" id="PTHR47381">
    <property type="entry name" value="ALPHA/BETA-HYDROLASES SUPERFAMILY PROTEIN"/>
    <property type="match status" value="1"/>
</dbReference>
<dbReference type="Pfam" id="PF00561">
    <property type="entry name" value="Abhydrolase_1"/>
    <property type="match status" value="1"/>
</dbReference>
<dbReference type="Proteomes" id="UP000678228">
    <property type="component" value="Unassembled WGS sequence"/>
</dbReference>
<evidence type="ECO:0000259" key="1">
    <source>
        <dbReference type="Pfam" id="PF00561"/>
    </source>
</evidence>
<accession>A0A940WSH0</accession>
<dbReference type="RefSeq" id="WP_210596616.1">
    <property type="nucleotide sequence ID" value="NZ_JAGKSQ010000002.1"/>
</dbReference>
<dbReference type="InterPro" id="IPR000073">
    <property type="entry name" value="AB_hydrolase_1"/>
</dbReference>
<dbReference type="InterPro" id="IPR029058">
    <property type="entry name" value="AB_hydrolase_fold"/>
</dbReference>
<dbReference type="PANTHER" id="PTHR47381:SF3">
    <property type="entry name" value="ALPHA_BETA-HYDROLASES SUPERFAMILY PROTEIN"/>
    <property type="match status" value="1"/>
</dbReference>
<gene>
    <name evidence="2" type="ORF">J7W16_07345</name>
</gene>